<proteinExistence type="predicted"/>
<sequence length="153" mass="17555">MALLFQSVKRKGWIRWSLWPFSTPTLPRAAQQATCFPSNASRIFSASTQGGNQHSPLPCRHQVWRTWRGLGEHLPDFHGQACFAHTPISRSFANLRVVMWFAFSPHRCLRCSRCCFQNLFLLLFLAQGCNPSLVASLPFFTRQQPFESRGNRT</sequence>
<evidence type="ECO:0008006" key="3">
    <source>
        <dbReference type="Google" id="ProtNLM"/>
    </source>
</evidence>
<gene>
    <name evidence="1" type="ORF">MRATA1EN1_LOCUS14506</name>
</gene>
<reference evidence="1" key="1">
    <citation type="submission" date="2023-04" db="EMBL/GenBank/DDBJ databases">
        <authorList>
            <consortium name="ELIXIR-Norway"/>
        </authorList>
    </citation>
    <scope>NUCLEOTIDE SEQUENCE [LARGE SCALE GENOMIC DNA]</scope>
</reference>
<accession>A0ABN8YVM9</accession>
<evidence type="ECO:0000313" key="2">
    <source>
        <dbReference type="Proteomes" id="UP001176941"/>
    </source>
</evidence>
<dbReference type="EMBL" id="OX459960">
    <property type="protein sequence ID" value="CAI9165544.1"/>
    <property type="molecule type" value="Genomic_DNA"/>
</dbReference>
<keyword evidence="2" id="KW-1185">Reference proteome</keyword>
<name>A0ABN8YVM9_RANTA</name>
<evidence type="ECO:0000313" key="1">
    <source>
        <dbReference type="EMBL" id="CAI9165544.1"/>
    </source>
</evidence>
<organism evidence="1 2">
    <name type="scientific">Rangifer tarandus platyrhynchus</name>
    <name type="common">Svalbard reindeer</name>
    <dbReference type="NCBI Taxonomy" id="3082113"/>
    <lineage>
        <taxon>Eukaryota</taxon>
        <taxon>Metazoa</taxon>
        <taxon>Chordata</taxon>
        <taxon>Craniata</taxon>
        <taxon>Vertebrata</taxon>
        <taxon>Euteleostomi</taxon>
        <taxon>Mammalia</taxon>
        <taxon>Eutheria</taxon>
        <taxon>Laurasiatheria</taxon>
        <taxon>Artiodactyla</taxon>
        <taxon>Ruminantia</taxon>
        <taxon>Pecora</taxon>
        <taxon>Cervidae</taxon>
        <taxon>Odocoileinae</taxon>
        <taxon>Rangifer</taxon>
    </lineage>
</organism>
<dbReference type="Proteomes" id="UP001176941">
    <property type="component" value="Chromosome 24"/>
</dbReference>
<protein>
    <recommendedName>
        <fullName evidence="3">Secreted protein</fullName>
    </recommendedName>
</protein>